<dbReference type="RefSeq" id="WP_012701210.1">
    <property type="nucleotide sequence ID" value="NC_012560.1"/>
</dbReference>
<sequence>MSIEAPLTATLPAGPTRRRLCSAMAGGALLALLGMPGARAETRRTLSYYGGQLRLPERITRIATAWEAQNAVIAMLGHGQDIVASTRIVRQMPVFRRFVPSIADAALASGGGANDVNVEELLRVRPELLFVAGSLPPAKRKVLEGAGIAIVELRANSLDALLERVRISGEILGPQAQEKARDYQAYFQDNVARVRRALEGVPAEKRRRLYHCMGDPLSTSGRPSLNQDWMDLGGAINVAEHWFATPVPSGKVSLEQIIAADPDVIVAMRADDAALIRRDPRWAGLRAVREGQVHANPRGMFWWCRETSEEALQFLWLARLLYPDALAGIDMREETRTFYQRFYGYRLNDDEIAEFLQPRS</sequence>
<dbReference type="GeneID" id="88185785"/>
<dbReference type="AlphaFoldDB" id="C1DJQ0"/>
<evidence type="ECO:0000313" key="3">
    <source>
        <dbReference type="Proteomes" id="UP000002424"/>
    </source>
</evidence>
<dbReference type="InterPro" id="IPR050902">
    <property type="entry name" value="ABC_Transporter_SBP"/>
</dbReference>
<dbReference type="PANTHER" id="PTHR30535">
    <property type="entry name" value="VITAMIN B12-BINDING PROTEIN"/>
    <property type="match status" value="1"/>
</dbReference>
<name>C1DJQ0_AZOVD</name>
<evidence type="ECO:0000259" key="1">
    <source>
        <dbReference type="PROSITE" id="PS50983"/>
    </source>
</evidence>
<dbReference type="Pfam" id="PF01497">
    <property type="entry name" value="Peripla_BP_2"/>
    <property type="match status" value="1"/>
</dbReference>
<organism evidence="2 3">
    <name type="scientific">Azotobacter vinelandii (strain DJ / ATCC BAA-1303)</name>
    <dbReference type="NCBI Taxonomy" id="322710"/>
    <lineage>
        <taxon>Bacteria</taxon>
        <taxon>Pseudomonadati</taxon>
        <taxon>Pseudomonadota</taxon>
        <taxon>Gammaproteobacteria</taxon>
        <taxon>Pseudomonadales</taxon>
        <taxon>Pseudomonadaceae</taxon>
        <taxon>Azotobacter</taxon>
    </lineage>
</organism>
<reference evidence="2 3" key="1">
    <citation type="journal article" date="2009" name="J. Bacteriol.">
        <title>Genome sequence of Azotobacter vinelandii, an obligate aerobe specialized to support diverse anaerobic metabolic processes.</title>
        <authorList>
            <person name="Setubal J.C."/>
            <person name="dos Santos P."/>
            <person name="Goldman B.S."/>
            <person name="Ertesvag H."/>
            <person name="Espin G."/>
            <person name="Rubio L.M."/>
            <person name="Valla S."/>
            <person name="Almeida N.F."/>
            <person name="Balasubramanian D."/>
            <person name="Cromes L."/>
            <person name="Curatti L."/>
            <person name="Du Z."/>
            <person name="Godsy E."/>
            <person name="Goodner B."/>
            <person name="Hellner-Burris K."/>
            <person name="Hernandez J.A."/>
            <person name="Houmiel K."/>
            <person name="Imperial J."/>
            <person name="Kennedy C."/>
            <person name="Larson T.J."/>
            <person name="Latreille P."/>
            <person name="Ligon L.S."/>
            <person name="Lu J."/>
            <person name="Maerk M."/>
            <person name="Miller N.M."/>
            <person name="Norton S."/>
            <person name="O'Carroll I.P."/>
            <person name="Paulsen I."/>
            <person name="Raulfs E.C."/>
            <person name="Roemer R."/>
            <person name="Rosser J."/>
            <person name="Segura D."/>
            <person name="Slater S."/>
            <person name="Stricklin S.L."/>
            <person name="Studholme D.J."/>
            <person name="Sun J."/>
            <person name="Viana C.J."/>
            <person name="Wallin E."/>
            <person name="Wang B."/>
            <person name="Wheeler C."/>
            <person name="Zhu H."/>
            <person name="Dean D.R."/>
            <person name="Dixon R."/>
            <person name="Wood D."/>
        </authorList>
    </citation>
    <scope>NUCLEOTIDE SEQUENCE [LARGE SCALE GENOMIC DNA]</scope>
    <source>
        <strain evidence="3">DJ / ATCC BAA-1303</strain>
    </source>
</reference>
<protein>
    <submittedName>
        <fullName evidence="2">Periplasmic binding protein</fullName>
    </submittedName>
</protein>
<dbReference type="HOGENOM" id="CLU_038034_13_2_6"/>
<dbReference type="CDD" id="cd01142">
    <property type="entry name" value="TroA_e"/>
    <property type="match status" value="1"/>
</dbReference>
<dbReference type="PROSITE" id="PS51318">
    <property type="entry name" value="TAT"/>
    <property type="match status" value="1"/>
</dbReference>
<dbReference type="KEGG" id="avn:Avin_26430"/>
<dbReference type="PANTHER" id="PTHR30535:SF34">
    <property type="entry name" value="MOLYBDATE-BINDING PROTEIN MOLA"/>
    <property type="match status" value="1"/>
</dbReference>
<dbReference type="InterPro" id="IPR006311">
    <property type="entry name" value="TAT_signal"/>
</dbReference>
<evidence type="ECO:0000313" key="2">
    <source>
        <dbReference type="EMBL" id="ACO78819.1"/>
    </source>
</evidence>
<dbReference type="InterPro" id="IPR002491">
    <property type="entry name" value="ABC_transptr_periplasmic_BD"/>
</dbReference>
<dbReference type="EnsemblBacteria" id="ACO78819">
    <property type="protein sequence ID" value="ACO78819"/>
    <property type="gene ID" value="Avin_26430"/>
</dbReference>
<dbReference type="STRING" id="322710.Avin_26430"/>
<dbReference type="Gene3D" id="1.20.58.2180">
    <property type="match status" value="1"/>
</dbReference>
<gene>
    <name evidence="2" type="ordered locus">Avin_26430</name>
</gene>
<proteinExistence type="predicted"/>
<feature type="domain" description="Fe/B12 periplasmic-binding" evidence="1">
    <location>
        <begin position="61"/>
        <end position="325"/>
    </location>
</feature>
<keyword evidence="3" id="KW-1185">Reference proteome</keyword>
<dbReference type="EMBL" id="CP001157">
    <property type="protein sequence ID" value="ACO78819.1"/>
    <property type="molecule type" value="Genomic_DNA"/>
</dbReference>
<accession>C1DJQ0</accession>
<dbReference type="SUPFAM" id="SSF53807">
    <property type="entry name" value="Helical backbone' metal receptor"/>
    <property type="match status" value="1"/>
</dbReference>
<dbReference type="PROSITE" id="PS50983">
    <property type="entry name" value="FE_B12_PBP"/>
    <property type="match status" value="1"/>
</dbReference>
<dbReference type="OrthoDB" id="9775594at2"/>
<dbReference type="Gene3D" id="3.40.50.1980">
    <property type="entry name" value="Nitrogenase molybdenum iron protein domain"/>
    <property type="match status" value="2"/>
</dbReference>
<dbReference type="Proteomes" id="UP000002424">
    <property type="component" value="Chromosome"/>
</dbReference>
<dbReference type="eggNOG" id="COG0614">
    <property type="taxonomic scope" value="Bacteria"/>
</dbReference>